<keyword evidence="5 8" id="KW-0812">Transmembrane</keyword>
<comment type="subcellular location">
    <subcellularLocation>
        <location evidence="1">Cell membrane</location>
        <topology evidence="1">Multi-pass membrane protein</topology>
    </subcellularLocation>
</comment>
<evidence type="ECO:0000256" key="5">
    <source>
        <dbReference type="ARBA" id="ARBA00022692"/>
    </source>
</evidence>
<dbReference type="EMBL" id="JBHRSS010000003">
    <property type="protein sequence ID" value="MFC3103120.1"/>
    <property type="molecule type" value="Genomic_DNA"/>
</dbReference>
<keyword evidence="7 8" id="KW-0472">Membrane</keyword>
<feature type="transmembrane region" description="Helical" evidence="8">
    <location>
        <begin position="46"/>
        <end position="65"/>
    </location>
</feature>
<evidence type="ECO:0000256" key="8">
    <source>
        <dbReference type="SAM" id="Phobius"/>
    </source>
</evidence>
<keyword evidence="3" id="KW-0813">Transport</keyword>
<feature type="transmembrane region" description="Helical" evidence="8">
    <location>
        <begin position="71"/>
        <end position="88"/>
    </location>
</feature>
<proteinExistence type="inferred from homology"/>
<accession>A0ABV7EMR8</accession>
<evidence type="ECO:0000256" key="7">
    <source>
        <dbReference type="ARBA" id="ARBA00023136"/>
    </source>
</evidence>
<gene>
    <name evidence="9" type="ORF">ACFOSU_04370</name>
</gene>
<dbReference type="Pfam" id="PF03591">
    <property type="entry name" value="AzlC"/>
    <property type="match status" value="1"/>
</dbReference>
<dbReference type="PANTHER" id="PTHR34979">
    <property type="entry name" value="INNER MEMBRANE PROTEIN YGAZ"/>
    <property type="match status" value="1"/>
</dbReference>
<name>A0ABV7EMR8_9GAMM</name>
<dbReference type="PANTHER" id="PTHR34979:SF1">
    <property type="entry name" value="INNER MEMBRANE PROTEIN YGAZ"/>
    <property type="match status" value="1"/>
</dbReference>
<evidence type="ECO:0000256" key="2">
    <source>
        <dbReference type="ARBA" id="ARBA00010735"/>
    </source>
</evidence>
<feature type="transmembrane region" description="Helical" evidence="8">
    <location>
        <begin position="139"/>
        <end position="160"/>
    </location>
</feature>
<evidence type="ECO:0000256" key="1">
    <source>
        <dbReference type="ARBA" id="ARBA00004651"/>
    </source>
</evidence>
<evidence type="ECO:0000256" key="4">
    <source>
        <dbReference type="ARBA" id="ARBA00022475"/>
    </source>
</evidence>
<comment type="similarity">
    <text evidence="2">Belongs to the AzlC family.</text>
</comment>
<dbReference type="InterPro" id="IPR011606">
    <property type="entry name" value="Brnchd-chn_aa_trnsp_permease"/>
</dbReference>
<evidence type="ECO:0000256" key="3">
    <source>
        <dbReference type="ARBA" id="ARBA00022448"/>
    </source>
</evidence>
<sequence>MSQTPLRRLYPDFAAGTKAVLPLLISVLPFAAIVGVVAVRLGLSPFMASVFSVFVFAGSSQIAAMQLMHDGAPLLVILVTVFFINLRFTMYSASIAPHFRGARRRTRALIGYLLTDQSYIVGLYGFAERDRRDQRVAFVLGAALPFWCGWQITLAAGALLGARLPADWGLDFAVPLTFLALLLPAIVDRATLAAALIAGIVAVFGHDLPWNMGLIVGAIAGIMAGVGVATVRDRRGQDT</sequence>
<organism evidence="9 10">
    <name type="scientific">Salinisphaera aquimarina</name>
    <dbReference type="NCBI Taxonomy" id="2094031"/>
    <lineage>
        <taxon>Bacteria</taxon>
        <taxon>Pseudomonadati</taxon>
        <taxon>Pseudomonadota</taxon>
        <taxon>Gammaproteobacteria</taxon>
        <taxon>Salinisphaerales</taxon>
        <taxon>Salinisphaeraceae</taxon>
        <taxon>Salinisphaera</taxon>
    </lineage>
</organism>
<dbReference type="RefSeq" id="WP_380686841.1">
    <property type="nucleotide sequence ID" value="NZ_JBHRSS010000003.1"/>
</dbReference>
<protein>
    <submittedName>
        <fullName evidence="9">AzlC family ABC transporter permease</fullName>
    </submittedName>
</protein>
<reference evidence="10" key="1">
    <citation type="journal article" date="2019" name="Int. J. Syst. Evol. Microbiol.">
        <title>The Global Catalogue of Microorganisms (GCM) 10K type strain sequencing project: providing services to taxonomists for standard genome sequencing and annotation.</title>
        <authorList>
            <consortium name="The Broad Institute Genomics Platform"/>
            <consortium name="The Broad Institute Genome Sequencing Center for Infectious Disease"/>
            <person name="Wu L."/>
            <person name="Ma J."/>
        </authorList>
    </citation>
    <scope>NUCLEOTIDE SEQUENCE [LARGE SCALE GENOMIC DNA]</scope>
    <source>
        <strain evidence="10">KCTC 52640</strain>
    </source>
</reference>
<evidence type="ECO:0000256" key="6">
    <source>
        <dbReference type="ARBA" id="ARBA00022989"/>
    </source>
</evidence>
<keyword evidence="4" id="KW-1003">Cell membrane</keyword>
<dbReference type="Proteomes" id="UP001595462">
    <property type="component" value="Unassembled WGS sequence"/>
</dbReference>
<feature type="transmembrane region" description="Helical" evidence="8">
    <location>
        <begin position="210"/>
        <end position="231"/>
    </location>
</feature>
<evidence type="ECO:0000313" key="9">
    <source>
        <dbReference type="EMBL" id="MFC3103120.1"/>
    </source>
</evidence>
<keyword evidence="10" id="KW-1185">Reference proteome</keyword>
<comment type="caution">
    <text evidence="9">The sequence shown here is derived from an EMBL/GenBank/DDBJ whole genome shotgun (WGS) entry which is preliminary data.</text>
</comment>
<feature type="transmembrane region" description="Helical" evidence="8">
    <location>
        <begin position="172"/>
        <end position="204"/>
    </location>
</feature>
<evidence type="ECO:0000313" key="10">
    <source>
        <dbReference type="Proteomes" id="UP001595462"/>
    </source>
</evidence>
<feature type="transmembrane region" description="Helical" evidence="8">
    <location>
        <begin position="20"/>
        <end position="39"/>
    </location>
</feature>
<keyword evidence="6 8" id="KW-1133">Transmembrane helix</keyword>